<dbReference type="AlphaFoldDB" id="A0A4C1TZS2"/>
<dbReference type="Proteomes" id="UP000299102">
    <property type="component" value="Unassembled WGS sequence"/>
</dbReference>
<comment type="caution">
    <text evidence="1">The sequence shown here is derived from an EMBL/GenBank/DDBJ whole genome shotgun (WGS) entry which is preliminary data.</text>
</comment>
<name>A0A4C1TZS2_EUMVA</name>
<accession>A0A4C1TZS2</accession>
<evidence type="ECO:0000313" key="2">
    <source>
        <dbReference type="Proteomes" id="UP000299102"/>
    </source>
</evidence>
<keyword evidence="2" id="KW-1185">Reference proteome</keyword>
<organism evidence="1 2">
    <name type="scientific">Eumeta variegata</name>
    <name type="common">Bagworm moth</name>
    <name type="synonym">Eumeta japonica</name>
    <dbReference type="NCBI Taxonomy" id="151549"/>
    <lineage>
        <taxon>Eukaryota</taxon>
        <taxon>Metazoa</taxon>
        <taxon>Ecdysozoa</taxon>
        <taxon>Arthropoda</taxon>
        <taxon>Hexapoda</taxon>
        <taxon>Insecta</taxon>
        <taxon>Pterygota</taxon>
        <taxon>Neoptera</taxon>
        <taxon>Endopterygota</taxon>
        <taxon>Lepidoptera</taxon>
        <taxon>Glossata</taxon>
        <taxon>Ditrysia</taxon>
        <taxon>Tineoidea</taxon>
        <taxon>Psychidae</taxon>
        <taxon>Oiketicinae</taxon>
        <taxon>Eumeta</taxon>
    </lineage>
</organism>
<protein>
    <submittedName>
        <fullName evidence="1">Uncharacterized protein</fullName>
    </submittedName>
</protein>
<proteinExistence type="predicted"/>
<dbReference type="PROSITE" id="PS51257">
    <property type="entry name" value="PROKAR_LIPOPROTEIN"/>
    <property type="match status" value="1"/>
</dbReference>
<dbReference type="OrthoDB" id="4327074at2759"/>
<evidence type="ECO:0000313" key="1">
    <source>
        <dbReference type="EMBL" id="GBP19562.1"/>
    </source>
</evidence>
<reference evidence="1 2" key="1">
    <citation type="journal article" date="2019" name="Commun. Biol.">
        <title>The bagworm genome reveals a unique fibroin gene that provides high tensile strength.</title>
        <authorList>
            <person name="Kono N."/>
            <person name="Nakamura H."/>
            <person name="Ohtoshi R."/>
            <person name="Tomita M."/>
            <person name="Numata K."/>
            <person name="Arakawa K."/>
        </authorList>
    </citation>
    <scope>NUCLEOTIDE SEQUENCE [LARGE SCALE GENOMIC DNA]</scope>
</reference>
<gene>
    <name evidence="1" type="ORF">EVAR_102110_1</name>
</gene>
<sequence>MKHHARRLFITGLQNSSAVGSSCDKFRDGRLSTAVNNKNIDVVRRMIKTDKEQSDLSRYKDAYEEVKPRDSLVKAADNHGINHCFLLRCLQKRDASSPYIQRADTEESGFKAPVVDSGLTAQEVVLAMFATIATQIDP</sequence>
<dbReference type="EMBL" id="BGZK01000109">
    <property type="protein sequence ID" value="GBP19562.1"/>
    <property type="molecule type" value="Genomic_DNA"/>
</dbReference>